<proteinExistence type="predicted"/>
<dbReference type="EMBL" id="CP012543">
    <property type="protein sequence ID" value="QCD46966.1"/>
    <property type="molecule type" value="Genomic_DNA"/>
</dbReference>
<protein>
    <recommendedName>
        <fullName evidence="3">Replication initiation protein</fullName>
    </recommendedName>
</protein>
<evidence type="ECO:0008006" key="3">
    <source>
        <dbReference type="Google" id="ProtNLM"/>
    </source>
</evidence>
<organism evidence="1 2">
    <name type="scientific">Campylobacter rectus</name>
    <name type="common">Wolinella recta</name>
    <dbReference type="NCBI Taxonomy" id="203"/>
    <lineage>
        <taxon>Bacteria</taxon>
        <taxon>Pseudomonadati</taxon>
        <taxon>Campylobacterota</taxon>
        <taxon>Epsilonproteobacteria</taxon>
        <taxon>Campylobacterales</taxon>
        <taxon>Campylobacteraceae</taxon>
        <taxon>Campylobacter</taxon>
    </lineage>
</organism>
<sequence length="301" mass="35248">MKPKTPKFSAEDIVDCGIDSIRFVMPKATLNGFLKKLELLGRLRLISRNKTVKDYAEYKLKGANKPLFDADEKHPCKIRYISFKRGTKSLSNTMLVVENSSELNDLCKKRKKPFGYYVCVVFAGLFQPSRDIFKETYRILGKFLRRFKPYSWDVAVDFKDPCDVNSKAKGKFKESVKECADDVISFKTSIYANRGLKSGKFYAVDKVCLYDKFEKQTNYHKQKIDEKFKDWKRLEVTFRLKGKFMDFIENENFKECVEVMDEIADKLTGEFPFGVYLGKLNEQIAYFKDMRKRLNLSKTIF</sequence>
<dbReference type="RefSeq" id="WP_002944640.1">
    <property type="nucleotide sequence ID" value="NZ_CP012543.1"/>
</dbReference>
<dbReference type="AlphaFoldDB" id="A0A6G5QNC8"/>
<evidence type="ECO:0000313" key="2">
    <source>
        <dbReference type="Proteomes" id="UP000502377"/>
    </source>
</evidence>
<name>A0A6G5QNC8_CAMRE</name>
<reference evidence="1 2" key="1">
    <citation type="submission" date="2016-07" db="EMBL/GenBank/DDBJ databases">
        <title>Comparative genomics of the Campylobacter concisus group.</title>
        <authorList>
            <person name="Miller W.G."/>
            <person name="Yee E."/>
            <person name="Chapman M.H."/>
            <person name="Huynh S."/>
            <person name="Bono J.L."/>
            <person name="On S.L.W."/>
            <person name="StLeger J."/>
            <person name="Foster G."/>
            <person name="Parker C.T."/>
        </authorList>
    </citation>
    <scope>NUCLEOTIDE SEQUENCE [LARGE SCALE GENOMIC DNA]</scope>
    <source>
        <strain evidence="1 2">ATCC 33238</strain>
    </source>
</reference>
<evidence type="ECO:0000313" key="1">
    <source>
        <dbReference type="EMBL" id="QCD46966.1"/>
    </source>
</evidence>
<dbReference type="KEGG" id="crx:CRECT_1312"/>
<gene>
    <name evidence="1" type="ORF">CRECT_1312</name>
</gene>
<dbReference type="Proteomes" id="UP000502377">
    <property type="component" value="Chromosome"/>
</dbReference>
<accession>A0A6G5QNC8</accession>